<dbReference type="InterPro" id="IPR029055">
    <property type="entry name" value="Ntn_hydrolases_N"/>
</dbReference>
<gene>
    <name evidence="5" type="ORF">QUW28_04655</name>
</gene>
<dbReference type="EMBL" id="JAUDDZ010000004">
    <property type="protein sequence ID" value="MDM8274790.1"/>
    <property type="molecule type" value="Genomic_DNA"/>
</dbReference>
<organism evidence="5 6">
    <name type="scientific">Enorma phocaeensis</name>
    <dbReference type="NCBI Taxonomy" id="1871019"/>
    <lineage>
        <taxon>Bacteria</taxon>
        <taxon>Bacillati</taxon>
        <taxon>Actinomycetota</taxon>
        <taxon>Coriobacteriia</taxon>
        <taxon>Coriobacteriales</taxon>
        <taxon>Coriobacteriaceae</taxon>
        <taxon>Enorma</taxon>
    </lineage>
</organism>
<feature type="domain" description="Choloylglycine hydrolase/NAAA C-terminal" evidence="4">
    <location>
        <begin position="128"/>
        <end position="346"/>
    </location>
</feature>
<name>A0ABT7V8G7_9ACTN</name>
<proteinExistence type="inferred from homology"/>
<sequence length="351" mass="37463">MCTGIRFTDSNGSMYFGRNLDWTQGYGERVVVTPPAAQAPAAFERSGDLDAKHAHAVIGMGIIAEGVPLYFDCGNDAGLAVAGLNFPQSARYAADPASVVAGDSEQEAGPSTSSKRRVGAVGADRGSNPINVAAYEFPFWVARNFATLDDAREALGRVTVVAKPVSPQLPVANLHWMIGDATGSVVVECLEGGLRVWENDVDVLTNEPDFGWHRQNLRNYLMLSGAEPEAAMWDRARLAPFGSGMGLQGMPGDYSGPARFVKAAFVNSHYPVQDTEGANVTRLFRTLASVAVPMGAAQMPDGSFEITLYTSCFAAASLTYYHATYSDPQIRAYRLAAYDLGGTEPFVAQAA</sequence>
<dbReference type="Pfam" id="PF02275">
    <property type="entry name" value="CBAH"/>
    <property type="match status" value="2"/>
</dbReference>
<dbReference type="Gene3D" id="3.60.60.10">
    <property type="entry name" value="Penicillin V Acylase, Chain A"/>
    <property type="match status" value="1"/>
</dbReference>
<dbReference type="CDD" id="cd00542">
    <property type="entry name" value="Ntn_PVA"/>
    <property type="match status" value="1"/>
</dbReference>
<dbReference type="InterPro" id="IPR029132">
    <property type="entry name" value="CBAH/NAAA_C"/>
</dbReference>
<dbReference type="Proteomes" id="UP001529421">
    <property type="component" value="Unassembled WGS sequence"/>
</dbReference>
<comment type="similarity">
    <text evidence="1">Belongs to the peptidase C59 family.</text>
</comment>
<dbReference type="PANTHER" id="PTHR35527:SF2">
    <property type="entry name" value="HYDROLASE"/>
    <property type="match status" value="1"/>
</dbReference>
<keyword evidence="2 5" id="KW-0378">Hydrolase</keyword>
<feature type="region of interest" description="Disordered" evidence="3">
    <location>
        <begin position="101"/>
        <end position="121"/>
    </location>
</feature>
<comment type="caution">
    <text evidence="5">The sequence shown here is derived from an EMBL/GenBank/DDBJ whole genome shotgun (WGS) entry which is preliminary data.</text>
</comment>
<accession>A0ABT7V8G7</accession>
<evidence type="ECO:0000256" key="1">
    <source>
        <dbReference type="ARBA" id="ARBA00006625"/>
    </source>
</evidence>
<keyword evidence="6" id="KW-1185">Reference proteome</keyword>
<dbReference type="PANTHER" id="PTHR35527">
    <property type="entry name" value="CHOLOYLGLYCINE HYDROLASE"/>
    <property type="match status" value="1"/>
</dbReference>
<feature type="domain" description="Choloylglycine hydrolase/NAAA C-terminal" evidence="4">
    <location>
        <begin position="2"/>
        <end position="97"/>
    </location>
</feature>
<evidence type="ECO:0000313" key="6">
    <source>
        <dbReference type="Proteomes" id="UP001529421"/>
    </source>
</evidence>
<dbReference type="SUPFAM" id="SSF56235">
    <property type="entry name" value="N-terminal nucleophile aminohydrolases (Ntn hydrolases)"/>
    <property type="match status" value="2"/>
</dbReference>
<dbReference type="InterPro" id="IPR052193">
    <property type="entry name" value="Peptidase_C59"/>
</dbReference>
<evidence type="ECO:0000256" key="2">
    <source>
        <dbReference type="ARBA" id="ARBA00022801"/>
    </source>
</evidence>
<evidence type="ECO:0000313" key="5">
    <source>
        <dbReference type="EMBL" id="MDM8274790.1"/>
    </source>
</evidence>
<reference evidence="6" key="1">
    <citation type="submission" date="2023-06" db="EMBL/GenBank/DDBJ databases">
        <title>Identification and characterization of horizontal gene transfer across gut microbiota members of farm animals based on homology search.</title>
        <authorList>
            <person name="Zeman M."/>
            <person name="Kubasova T."/>
            <person name="Jahodarova E."/>
            <person name="Nykrynova M."/>
            <person name="Rychlik I."/>
        </authorList>
    </citation>
    <scope>NUCLEOTIDE SEQUENCE [LARGE SCALE GENOMIC DNA]</scope>
    <source>
        <strain evidence="6">154_Feed</strain>
    </source>
</reference>
<protein>
    <submittedName>
        <fullName evidence="5">Linear amide C-N hydrolase</fullName>
    </submittedName>
</protein>
<dbReference type="RefSeq" id="WP_289544911.1">
    <property type="nucleotide sequence ID" value="NZ_JAUDDZ010000004.1"/>
</dbReference>
<evidence type="ECO:0000256" key="3">
    <source>
        <dbReference type="SAM" id="MobiDB-lite"/>
    </source>
</evidence>
<dbReference type="GO" id="GO:0016787">
    <property type="term" value="F:hydrolase activity"/>
    <property type="evidence" value="ECO:0007669"/>
    <property type="project" value="UniProtKB-KW"/>
</dbReference>
<evidence type="ECO:0000259" key="4">
    <source>
        <dbReference type="Pfam" id="PF02275"/>
    </source>
</evidence>